<dbReference type="KEGG" id="lck:HN018_03905"/>
<gene>
    <name evidence="3" type="ORF">HN018_03905</name>
</gene>
<dbReference type="InterPro" id="IPR005119">
    <property type="entry name" value="LysR_subst-bd"/>
</dbReference>
<dbReference type="PANTHER" id="PTHR30537:SF5">
    <property type="entry name" value="HTH-TYPE TRANSCRIPTIONAL ACTIVATOR TTDR-RELATED"/>
    <property type="match status" value="1"/>
</dbReference>
<evidence type="ECO:0000259" key="2">
    <source>
        <dbReference type="Pfam" id="PF03466"/>
    </source>
</evidence>
<dbReference type="Gene3D" id="3.40.190.10">
    <property type="entry name" value="Periplasmic binding protein-like II"/>
    <property type="match status" value="2"/>
</dbReference>
<evidence type="ECO:0000313" key="3">
    <source>
        <dbReference type="EMBL" id="QKE89287.1"/>
    </source>
</evidence>
<evidence type="ECO:0000313" key="4">
    <source>
        <dbReference type="Proteomes" id="UP000500767"/>
    </source>
</evidence>
<accession>A0A6M8HLR6</accession>
<organism evidence="3 4">
    <name type="scientific">Lichenicola cladoniae</name>
    <dbReference type="NCBI Taxonomy" id="1484109"/>
    <lineage>
        <taxon>Bacteria</taxon>
        <taxon>Pseudomonadati</taxon>
        <taxon>Pseudomonadota</taxon>
        <taxon>Alphaproteobacteria</taxon>
        <taxon>Acetobacterales</taxon>
        <taxon>Acetobacteraceae</taxon>
        <taxon>Lichenicola</taxon>
    </lineage>
</organism>
<keyword evidence="4" id="KW-1185">Reference proteome</keyword>
<dbReference type="EMBL" id="CP053708">
    <property type="protein sequence ID" value="QKE89287.1"/>
    <property type="molecule type" value="Genomic_DNA"/>
</dbReference>
<comment type="similarity">
    <text evidence="1">Belongs to the LysR transcriptional regulatory family.</text>
</comment>
<dbReference type="SUPFAM" id="SSF53850">
    <property type="entry name" value="Periplasmic binding protein-like II"/>
    <property type="match status" value="1"/>
</dbReference>
<dbReference type="InterPro" id="IPR058163">
    <property type="entry name" value="LysR-type_TF_proteobact-type"/>
</dbReference>
<dbReference type="AlphaFoldDB" id="A0A6M8HLR6"/>
<name>A0A6M8HLR6_9PROT</name>
<evidence type="ECO:0000256" key="1">
    <source>
        <dbReference type="ARBA" id="ARBA00009437"/>
    </source>
</evidence>
<dbReference type="PANTHER" id="PTHR30537">
    <property type="entry name" value="HTH-TYPE TRANSCRIPTIONAL REGULATOR"/>
    <property type="match status" value="1"/>
</dbReference>
<dbReference type="RefSeq" id="WP_171837628.1">
    <property type="nucleotide sequence ID" value="NZ_CP053708.1"/>
</dbReference>
<feature type="domain" description="LysR substrate-binding" evidence="2">
    <location>
        <begin position="7"/>
        <end position="116"/>
    </location>
</feature>
<sequence>MQALNKAPRGRSRVNAPVTFGTFCLAPLVGRYLDKFPEIEVELILSHRFIDTVGEDFDIVLRLGAFQDTTLGARSIAPHRAIACAASDYLRRRGIPKQPKDLTAQDCLGFVASSGLAETK</sequence>
<proteinExistence type="inferred from homology"/>
<protein>
    <recommendedName>
        <fullName evidence="2">LysR substrate-binding domain-containing protein</fullName>
    </recommendedName>
</protein>
<dbReference type="Pfam" id="PF03466">
    <property type="entry name" value="LysR_substrate"/>
    <property type="match status" value="1"/>
</dbReference>
<dbReference type="Proteomes" id="UP000500767">
    <property type="component" value="Chromosome"/>
</dbReference>
<reference evidence="3 4" key="1">
    <citation type="journal article" date="2014" name="World J. Microbiol. Biotechnol.">
        <title>Biodiversity and physiological characteristics of Antarctic and Arctic lichens-associated bacteria.</title>
        <authorList>
            <person name="Lee Y.M."/>
            <person name="Kim E.H."/>
            <person name="Lee H.K."/>
            <person name="Hong S.G."/>
        </authorList>
    </citation>
    <scope>NUCLEOTIDE SEQUENCE [LARGE SCALE GENOMIC DNA]</scope>
    <source>
        <strain evidence="3 4">PAMC 26569</strain>
    </source>
</reference>